<dbReference type="PANTHER" id="PTHR38592:SF3">
    <property type="entry name" value="BLL4819 PROTEIN"/>
    <property type="match status" value="1"/>
</dbReference>
<dbReference type="EMBL" id="CP060436">
    <property type="protein sequence ID" value="QPM89021.1"/>
    <property type="molecule type" value="Genomic_DNA"/>
</dbReference>
<dbReference type="Pfam" id="PF10129">
    <property type="entry name" value="OpgC_C"/>
    <property type="match status" value="1"/>
</dbReference>
<keyword evidence="2" id="KW-1185">Reference proteome</keyword>
<protein>
    <submittedName>
        <fullName evidence="1">Uncharacterized protein</fullName>
    </submittedName>
</protein>
<dbReference type="PIRSF" id="PIRSF028704">
    <property type="entry name" value="UPC028704"/>
    <property type="match status" value="1"/>
</dbReference>
<accession>A0A418SCJ1</accession>
<dbReference type="OrthoDB" id="9775975at2"/>
<sequence length="389" mass="44114">MKRIDFLDGLRGFFLLTMVLSHLVLQNGVWVQKLHFREVMFVESTQGFVFLSGLMFGLFKGRQYLRSGMQAMRKSVHARMLELWLWTVALIFLGLAMRDLLPGGVMAWRNWLGTAPMDDPIRILGILTLAFQPTFLDILQMYILFMAISPLLIRWVFDGRWMLAAGLSALVWTACQLQVSLLWSRGVDRLFEASDTQGLRMAFDPMGWQVPFIAGLMLGAAWAAGRIRWEEVFGPRTRDLALVALLFLLLFAPLRLASAHGWMPEAVFKAFRPFELRSNFGPVYLLNFMAAGFLFTWLAIGGRNDPSAIVRAISNGIGWIFTRPALCLLGRHSLQVYLWHVVLVYGVRYIDSTWGPGGQAANTLLALTTMALLWVPPLWRERNASRARA</sequence>
<dbReference type="RefSeq" id="WP_119840595.1">
    <property type="nucleotide sequence ID" value="NZ_CP060436.1"/>
</dbReference>
<dbReference type="AlphaFoldDB" id="A0A418SCJ1"/>
<dbReference type="InterPro" id="IPR014550">
    <property type="entry name" value="UCP028704_OpgC"/>
</dbReference>
<evidence type="ECO:0000313" key="2">
    <source>
        <dbReference type="Proteomes" id="UP000283786"/>
    </source>
</evidence>
<dbReference type="Proteomes" id="UP000283786">
    <property type="component" value="Chromosome"/>
</dbReference>
<gene>
    <name evidence="1" type="ORF">PSAL_002300</name>
</gene>
<dbReference type="PANTHER" id="PTHR38592">
    <property type="entry name" value="BLL4819 PROTEIN"/>
    <property type="match status" value="1"/>
</dbReference>
<name>A0A418SCJ1_9RHOB</name>
<evidence type="ECO:0000313" key="1">
    <source>
        <dbReference type="EMBL" id="QPM89021.1"/>
    </source>
</evidence>
<dbReference type="KEGG" id="palw:PSAL_002300"/>
<reference evidence="1 2" key="1">
    <citation type="submission" date="2020-08" db="EMBL/GenBank/DDBJ databases">
        <title>Genome sequence of Rhodobacteraceae bacterium Lw-13e.</title>
        <authorList>
            <person name="Poehlein A."/>
            <person name="Wolter L."/>
            <person name="Daniel R."/>
            <person name="Brinkhoff T."/>
        </authorList>
    </citation>
    <scope>NUCLEOTIDE SEQUENCE [LARGE SCALE GENOMIC DNA]</scope>
    <source>
        <strain evidence="1 2">Lw-13e</strain>
    </source>
</reference>
<proteinExistence type="predicted"/>
<organism evidence="1 2">
    <name type="scientific">Pseudooceanicola algae</name>
    <dbReference type="NCBI Taxonomy" id="1537215"/>
    <lineage>
        <taxon>Bacteria</taxon>
        <taxon>Pseudomonadati</taxon>
        <taxon>Pseudomonadota</taxon>
        <taxon>Alphaproteobacteria</taxon>
        <taxon>Rhodobacterales</taxon>
        <taxon>Paracoccaceae</taxon>
        <taxon>Pseudooceanicola</taxon>
    </lineage>
</organism>